<evidence type="ECO:0000313" key="13">
    <source>
        <dbReference type="Proteomes" id="UP000285575"/>
    </source>
</evidence>
<protein>
    <recommendedName>
        <fullName evidence="9">Membrane fusion protein (MFP) family protein</fullName>
    </recommendedName>
</protein>
<keyword evidence="4 9" id="KW-1003">Cell membrane</keyword>
<dbReference type="AlphaFoldDB" id="A0A437RC64"/>
<keyword evidence="13" id="KW-1185">Reference proteome</keyword>
<accession>A0A437RC64</accession>
<dbReference type="PROSITE" id="PS00543">
    <property type="entry name" value="HLYD_FAMILY"/>
    <property type="match status" value="1"/>
</dbReference>
<comment type="similarity">
    <text evidence="2 9">Belongs to the membrane fusion protein (MFP) (TC 8.A.1) family.</text>
</comment>
<feature type="domain" description="Multidrug resistance protein MdtA-like barrel-sandwich hybrid" evidence="10">
    <location>
        <begin position="83"/>
        <end position="282"/>
    </location>
</feature>
<dbReference type="InterPro" id="IPR058625">
    <property type="entry name" value="MdtA-like_BSH"/>
</dbReference>
<dbReference type="NCBIfam" id="TIGR01843">
    <property type="entry name" value="type_I_hlyD"/>
    <property type="match status" value="1"/>
</dbReference>
<keyword evidence="6 9" id="KW-0812">Transmembrane</keyword>
<dbReference type="SUPFAM" id="SSF111369">
    <property type="entry name" value="HlyD-like secretion proteins"/>
    <property type="match status" value="1"/>
</dbReference>
<dbReference type="InterPro" id="IPR058982">
    <property type="entry name" value="Beta-barrel_AprE"/>
</dbReference>
<sequence length="408" mass="44656">MSIFSERKRTPELQRGDTPYIGAVQAAHVLDPAPAAMWAVYLMLAAIALAIAWAGFAQVDIVAKANGRVVPDGREQVIASLEGGILRELLVREGQEVTEGQALAMLDPTRFESQQAEGTARRLALQGTLTRLQAEANGKPLKFAEDIPEAVQAAETESYEARQRALNEAVETTNRSAALLQRELGMAQAMSARGLMSEVEVMRVRRQLNDLQLQTQERTNRFRQDAAAEMVRVRNELTLIEEQMVVRDDALRRTTLVSPVRGVVKTIRSNTVGGVVQAGAPVMEILPLGPRVLVEARVKPADIGFVRTGQTVQVKLSAYDFTIYGALEGTVVSISPDAMGDPDKATLPEGTWYRAMVRADPAGLQKNGKPLSVLPGMTGSVEIRTGQRSVLNYMLRPMIKSQEAFRER</sequence>
<dbReference type="PANTHER" id="PTHR30386">
    <property type="entry name" value="MEMBRANE FUSION SUBUNIT OF EMRAB-TOLC MULTIDRUG EFFLUX PUMP"/>
    <property type="match status" value="1"/>
</dbReference>
<dbReference type="InterPro" id="IPR006144">
    <property type="entry name" value="Secretion_HlyD_CS"/>
</dbReference>
<proteinExistence type="inferred from homology"/>
<reference evidence="12 13" key="1">
    <citation type="submission" date="2019-01" db="EMBL/GenBank/DDBJ databases">
        <authorList>
            <person name="Chen W.-M."/>
        </authorList>
    </citation>
    <scope>NUCLEOTIDE SEQUENCE [LARGE SCALE GENOMIC DNA]</scope>
    <source>
        <strain evidence="12 13">KYPY4</strain>
    </source>
</reference>
<evidence type="ECO:0000256" key="9">
    <source>
        <dbReference type="RuleBase" id="RU365093"/>
    </source>
</evidence>
<dbReference type="PRINTS" id="PR01490">
    <property type="entry name" value="RTXTOXIND"/>
</dbReference>
<evidence type="ECO:0000256" key="4">
    <source>
        <dbReference type="ARBA" id="ARBA00022475"/>
    </source>
</evidence>
<evidence type="ECO:0000256" key="7">
    <source>
        <dbReference type="ARBA" id="ARBA00022989"/>
    </source>
</evidence>
<evidence type="ECO:0000256" key="3">
    <source>
        <dbReference type="ARBA" id="ARBA00022448"/>
    </source>
</evidence>
<gene>
    <name evidence="12" type="ORF">EOE66_16955</name>
</gene>
<dbReference type="GO" id="GO:0009306">
    <property type="term" value="P:protein secretion"/>
    <property type="evidence" value="ECO:0007669"/>
    <property type="project" value="InterPro"/>
</dbReference>
<dbReference type="Gene3D" id="2.40.50.100">
    <property type="match status" value="1"/>
</dbReference>
<dbReference type="PANTHER" id="PTHR30386:SF26">
    <property type="entry name" value="TRANSPORT PROTEIN COMB"/>
    <property type="match status" value="1"/>
</dbReference>
<dbReference type="OrthoDB" id="9775513at2"/>
<feature type="domain" description="AprE-like beta-barrel" evidence="11">
    <location>
        <begin position="293"/>
        <end position="386"/>
    </location>
</feature>
<dbReference type="RefSeq" id="WP_128229915.1">
    <property type="nucleotide sequence ID" value="NZ_SACR01000005.1"/>
</dbReference>
<dbReference type="Pfam" id="PF25917">
    <property type="entry name" value="BSH_RND"/>
    <property type="match status" value="1"/>
</dbReference>
<evidence type="ECO:0000259" key="10">
    <source>
        <dbReference type="Pfam" id="PF25917"/>
    </source>
</evidence>
<name>A0A437RC64_9BURK</name>
<evidence type="ECO:0000256" key="6">
    <source>
        <dbReference type="ARBA" id="ARBA00022692"/>
    </source>
</evidence>
<evidence type="ECO:0000256" key="8">
    <source>
        <dbReference type="ARBA" id="ARBA00023136"/>
    </source>
</evidence>
<comment type="subcellular location">
    <subcellularLocation>
        <location evidence="1 9">Cell inner membrane</location>
        <topology evidence="1 9">Single-pass membrane protein</topology>
    </subcellularLocation>
</comment>
<dbReference type="Pfam" id="PF26002">
    <property type="entry name" value="Beta-barrel_AprE"/>
    <property type="match status" value="1"/>
</dbReference>
<keyword evidence="8 9" id="KW-0472">Membrane</keyword>
<keyword evidence="5 9" id="KW-0997">Cell inner membrane</keyword>
<evidence type="ECO:0000256" key="5">
    <source>
        <dbReference type="ARBA" id="ARBA00022519"/>
    </source>
</evidence>
<comment type="caution">
    <text evidence="12">The sequence shown here is derived from an EMBL/GenBank/DDBJ whole genome shotgun (WGS) entry which is preliminary data.</text>
</comment>
<dbReference type="Gene3D" id="2.40.30.170">
    <property type="match status" value="1"/>
</dbReference>
<organism evidence="12 13">
    <name type="scientific">Rubrivivax rivuli</name>
    <dbReference type="NCBI Taxonomy" id="1862385"/>
    <lineage>
        <taxon>Bacteria</taxon>
        <taxon>Pseudomonadati</taxon>
        <taxon>Pseudomonadota</taxon>
        <taxon>Betaproteobacteria</taxon>
        <taxon>Burkholderiales</taxon>
        <taxon>Sphaerotilaceae</taxon>
        <taxon>Rubrivivax</taxon>
    </lineage>
</organism>
<dbReference type="InterPro" id="IPR050739">
    <property type="entry name" value="MFP"/>
</dbReference>
<keyword evidence="7 9" id="KW-1133">Transmembrane helix</keyword>
<evidence type="ECO:0000313" key="12">
    <source>
        <dbReference type="EMBL" id="RVU44368.1"/>
    </source>
</evidence>
<feature type="transmembrane region" description="Helical" evidence="9">
    <location>
        <begin position="35"/>
        <end position="56"/>
    </location>
</feature>
<dbReference type="Proteomes" id="UP000285575">
    <property type="component" value="Unassembled WGS sequence"/>
</dbReference>
<dbReference type="GO" id="GO:0005886">
    <property type="term" value="C:plasma membrane"/>
    <property type="evidence" value="ECO:0007669"/>
    <property type="project" value="UniProtKB-SubCell"/>
</dbReference>
<evidence type="ECO:0000259" key="11">
    <source>
        <dbReference type="Pfam" id="PF26002"/>
    </source>
</evidence>
<dbReference type="EMBL" id="SACR01000005">
    <property type="protein sequence ID" value="RVU44368.1"/>
    <property type="molecule type" value="Genomic_DNA"/>
</dbReference>
<dbReference type="InterPro" id="IPR010129">
    <property type="entry name" value="T1SS_HlyD"/>
</dbReference>
<evidence type="ECO:0000256" key="2">
    <source>
        <dbReference type="ARBA" id="ARBA00009477"/>
    </source>
</evidence>
<keyword evidence="3 9" id="KW-0813">Transport</keyword>
<evidence type="ECO:0000256" key="1">
    <source>
        <dbReference type="ARBA" id="ARBA00004377"/>
    </source>
</evidence>